<dbReference type="EMBL" id="CAADFZ010000001">
    <property type="protein sequence ID" value="VFK57933.1"/>
    <property type="molecule type" value="Genomic_DNA"/>
</dbReference>
<gene>
    <name evidence="2" type="ORF">BECKUNK1418G_GA0071005_100171</name>
    <name evidence="3" type="ORF">BECKUNK1418H_GA0071006_101838</name>
</gene>
<dbReference type="AlphaFoldDB" id="A0A451AUM0"/>
<evidence type="ECO:0000313" key="2">
    <source>
        <dbReference type="EMBL" id="VFK57933.1"/>
    </source>
</evidence>
<accession>A0A451AUM0</accession>
<sequence>MFNPTIPAFLVPFIKPMGEIDVFFARRRFDLGLNLFGCLLCMGVFLIFSCSAAKGVGKQGVPNVIMSRLAHDSDRHSKPPQRIF</sequence>
<protein>
    <submittedName>
        <fullName evidence="3">Uncharacterized protein</fullName>
    </submittedName>
</protein>
<keyword evidence="1" id="KW-1133">Transmembrane helix</keyword>
<keyword evidence="1" id="KW-0812">Transmembrane</keyword>
<proteinExistence type="predicted"/>
<organism evidence="3">
    <name type="scientific">Candidatus Kentrum sp. UNK</name>
    <dbReference type="NCBI Taxonomy" id="2126344"/>
    <lineage>
        <taxon>Bacteria</taxon>
        <taxon>Pseudomonadati</taxon>
        <taxon>Pseudomonadota</taxon>
        <taxon>Gammaproteobacteria</taxon>
        <taxon>Candidatus Kentrum</taxon>
    </lineage>
</organism>
<dbReference type="EMBL" id="CAADGD010000018">
    <property type="protein sequence ID" value="VFK69746.1"/>
    <property type="molecule type" value="Genomic_DNA"/>
</dbReference>
<evidence type="ECO:0000256" key="1">
    <source>
        <dbReference type="SAM" id="Phobius"/>
    </source>
</evidence>
<feature type="transmembrane region" description="Helical" evidence="1">
    <location>
        <begin position="31"/>
        <end position="50"/>
    </location>
</feature>
<keyword evidence="1" id="KW-0472">Membrane</keyword>
<reference evidence="3" key="1">
    <citation type="submission" date="2019-02" db="EMBL/GenBank/DDBJ databases">
        <authorList>
            <person name="Gruber-Vodicka R. H."/>
            <person name="Seah K. B. B."/>
        </authorList>
    </citation>
    <scope>NUCLEOTIDE SEQUENCE</scope>
    <source>
        <strain evidence="3">BECK_BY19</strain>
        <strain evidence="2">BECK_BY8</strain>
    </source>
</reference>
<name>A0A451AUM0_9GAMM</name>
<evidence type="ECO:0000313" key="3">
    <source>
        <dbReference type="EMBL" id="VFK69746.1"/>
    </source>
</evidence>